<keyword evidence="3" id="KW-0862">Zinc</keyword>
<evidence type="ECO:0000259" key="7">
    <source>
        <dbReference type="PROSITE" id="PS50950"/>
    </source>
</evidence>
<reference evidence="8 9" key="1">
    <citation type="journal article" date="2023" name="Arcadia Sci">
        <title>De novo assembly of a long-read Amblyomma americanum tick genome.</title>
        <authorList>
            <person name="Chou S."/>
            <person name="Poskanzer K.E."/>
            <person name="Rollins M."/>
            <person name="Thuy-Boun P.S."/>
        </authorList>
    </citation>
    <scope>NUCLEOTIDE SEQUENCE [LARGE SCALE GENOMIC DNA]</scope>
    <source>
        <strain evidence="8">F_SG_1</strain>
        <tissue evidence="8">Salivary glands</tissue>
    </source>
</reference>
<dbReference type="InterPro" id="IPR006612">
    <property type="entry name" value="THAP_Znf"/>
</dbReference>
<keyword evidence="4 5" id="KW-0238">DNA-binding</keyword>
<feature type="domain" description="THAP-type" evidence="7">
    <location>
        <begin position="1"/>
        <end position="52"/>
    </location>
</feature>
<evidence type="ECO:0000256" key="3">
    <source>
        <dbReference type="ARBA" id="ARBA00022833"/>
    </source>
</evidence>
<keyword evidence="9" id="KW-1185">Reference proteome</keyword>
<feature type="region of interest" description="Disordered" evidence="6">
    <location>
        <begin position="54"/>
        <end position="77"/>
    </location>
</feature>
<dbReference type="GO" id="GO:0008270">
    <property type="term" value="F:zinc ion binding"/>
    <property type="evidence" value="ECO:0007669"/>
    <property type="project" value="UniProtKB-KW"/>
</dbReference>
<proteinExistence type="predicted"/>
<accession>A0AAQ4EG23</accession>
<name>A0AAQ4EG23_AMBAM</name>
<evidence type="ECO:0000313" key="9">
    <source>
        <dbReference type="Proteomes" id="UP001321473"/>
    </source>
</evidence>
<evidence type="ECO:0000256" key="1">
    <source>
        <dbReference type="ARBA" id="ARBA00022723"/>
    </source>
</evidence>
<evidence type="ECO:0000256" key="5">
    <source>
        <dbReference type="PROSITE-ProRule" id="PRU00309"/>
    </source>
</evidence>
<dbReference type="Pfam" id="PF05485">
    <property type="entry name" value="THAP"/>
    <property type="match status" value="1"/>
</dbReference>
<sequence length="220" mass="23836">MWTQALGVPEQSNRPVCSAHFTRDAFEGSPQARASAGYKKRRLRCDAVPTVAGAQGRTSVEGHLTKPEEADPTDVSAPWIPSASSLNLSRPRIDHGYCRLVTASTQTHITAMDKKKSIGVQASFQIKAMEDECMQTESVLLPEASTTKCQADGTSEDSLNTSLEFVAEGSIIRCSTSLNHQHALSLSAVEPSPVKFPCDDTYEPSRDKSILCGKMNSKMC</sequence>
<evidence type="ECO:0000256" key="2">
    <source>
        <dbReference type="ARBA" id="ARBA00022771"/>
    </source>
</evidence>
<dbReference type="EMBL" id="JARKHS020016570">
    <property type="protein sequence ID" value="KAK8773622.1"/>
    <property type="molecule type" value="Genomic_DNA"/>
</dbReference>
<dbReference type="PROSITE" id="PS50950">
    <property type="entry name" value="ZF_THAP"/>
    <property type="match status" value="1"/>
</dbReference>
<gene>
    <name evidence="8" type="ORF">V5799_011851</name>
</gene>
<evidence type="ECO:0000256" key="4">
    <source>
        <dbReference type="ARBA" id="ARBA00023125"/>
    </source>
</evidence>
<protein>
    <recommendedName>
        <fullName evidence="7">THAP-type domain-containing protein</fullName>
    </recommendedName>
</protein>
<dbReference type="GO" id="GO:0003677">
    <property type="term" value="F:DNA binding"/>
    <property type="evidence" value="ECO:0007669"/>
    <property type="project" value="UniProtKB-UniRule"/>
</dbReference>
<keyword evidence="2 5" id="KW-0863">Zinc-finger</keyword>
<organism evidence="8 9">
    <name type="scientific">Amblyomma americanum</name>
    <name type="common">Lone star tick</name>
    <dbReference type="NCBI Taxonomy" id="6943"/>
    <lineage>
        <taxon>Eukaryota</taxon>
        <taxon>Metazoa</taxon>
        <taxon>Ecdysozoa</taxon>
        <taxon>Arthropoda</taxon>
        <taxon>Chelicerata</taxon>
        <taxon>Arachnida</taxon>
        <taxon>Acari</taxon>
        <taxon>Parasitiformes</taxon>
        <taxon>Ixodida</taxon>
        <taxon>Ixodoidea</taxon>
        <taxon>Ixodidae</taxon>
        <taxon>Amblyomminae</taxon>
        <taxon>Amblyomma</taxon>
    </lineage>
</organism>
<keyword evidence="1" id="KW-0479">Metal-binding</keyword>
<evidence type="ECO:0000256" key="6">
    <source>
        <dbReference type="SAM" id="MobiDB-lite"/>
    </source>
</evidence>
<comment type="caution">
    <text evidence="8">The sequence shown here is derived from an EMBL/GenBank/DDBJ whole genome shotgun (WGS) entry which is preliminary data.</text>
</comment>
<dbReference type="AlphaFoldDB" id="A0AAQ4EG23"/>
<evidence type="ECO:0000313" key="8">
    <source>
        <dbReference type="EMBL" id="KAK8773622.1"/>
    </source>
</evidence>
<dbReference type="Proteomes" id="UP001321473">
    <property type="component" value="Unassembled WGS sequence"/>
</dbReference>